<evidence type="ECO:0000256" key="1">
    <source>
        <dbReference type="ARBA" id="ARBA00004817"/>
    </source>
</evidence>
<dbReference type="InterPro" id="IPR051331">
    <property type="entry name" value="Chorismate_mutase-related"/>
</dbReference>
<feature type="chain" id="PRO_5011646838" description="chorismate mutase" evidence="5">
    <location>
        <begin position="18"/>
        <end position="173"/>
    </location>
</feature>
<reference evidence="7 8" key="1">
    <citation type="submission" date="2016-10" db="EMBL/GenBank/DDBJ databases">
        <authorList>
            <person name="de Groot N.N."/>
        </authorList>
    </citation>
    <scope>NUCLEOTIDE SEQUENCE [LARGE SCALE GENOMIC DNA]</scope>
    <source>
        <strain evidence="7 8">DSM 6059</strain>
    </source>
</reference>
<dbReference type="Proteomes" id="UP000198862">
    <property type="component" value="Unassembled WGS sequence"/>
</dbReference>
<name>A0A1I1UQS6_9GAMM</name>
<evidence type="ECO:0000256" key="5">
    <source>
        <dbReference type="SAM" id="SignalP"/>
    </source>
</evidence>
<feature type="domain" description="Chorismate mutase" evidence="6">
    <location>
        <begin position="16"/>
        <end position="93"/>
    </location>
</feature>
<dbReference type="GO" id="GO:0004106">
    <property type="term" value="F:chorismate mutase activity"/>
    <property type="evidence" value="ECO:0007669"/>
    <property type="project" value="UniProtKB-EC"/>
</dbReference>
<dbReference type="STRING" id="1123010.SAMN02745724_05312"/>
<dbReference type="GO" id="GO:0046417">
    <property type="term" value="P:chorismate metabolic process"/>
    <property type="evidence" value="ECO:0007669"/>
    <property type="project" value="InterPro"/>
</dbReference>
<dbReference type="SMART" id="SM00830">
    <property type="entry name" value="CM_2"/>
    <property type="match status" value="1"/>
</dbReference>
<evidence type="ECO:0000313" key="7">
    <source>
        <dbReference type="EMBL" id="SFD73182.1"/>
    </source>
</evidence>
<dbReference type="PANTHER" id="PTHR38041">
    <property type="entry name" value="CHORISMATE MUTASE"/>
    <property type="match status" value="1"/>
</dbReference>
<dbReference type="InterPro" id="IPR036263">
    <property type="entry name" value="Chorismate_II_sf"/>
</dbReference>
<comment type="pathway">
    <text evidence="1">Metabolic intermediate biosynthesis; prephenate biosynthesis; prephenate from chorismate: step 1/1.</text>
</comment>
<keyword evidence="8" id="KW-1185">Reference proteome</keyword>
<protein>
    <recommendedName>
        <fullName evidence="2">chorismate mutase</fullName>
        <ecNumber evidence="2">5.4.99.5</ecNumber>
    </recommendedName>
</protein>
<dbReference type="NCBIfam" id="TIGR01806">
    <property type="entry name" value="CM_mono2"/>
    <property type="match status" value="1"/>
</dbReference>
<sequence>MRLFLTICVLWANLAQASDLSLLFNDLNSRLTYMPDVAHYKALNQLPIEDLIREQKVTKSAAKTAKQFGLDITSALAFNQAQMNIAKVIQYRYRARLLTEKNSKMPRDLITQVRPALIALGKSINQNLSTYLKHNGQITEQNWQQFKDSVNHKYLTEQDLRYLFEVLKKIKIK</sequence>
<dbReference type="OrthoDB" id="8445094at2"/>
<dbReference type="Gene3D" id="1.20.59.10">
    <property type="entry name" value="Chorismate mutase"/>
    <property type="match status" value="1"/>
</dbReference>
<feature type="signal peptide" evidence="5">
    <location>
        <begin position="1"/>
        <end position="17"/>
    </location>
</feature>
<organism evidence="7 8">
    <name type="scientific">Pseudoalteromonas denitrificans DSM 6059</name>
    <dbReference type="NCBI Taxonomy" id="1123010"/>
    <lineage>
        <taxon>Bacteria</taxon>
        <taxon>Pseudomonadati</taxon>
        <taxon>Pseudomonadota</taxon>
        <taxon>Gammaproteobacteria</taxon>
        <taxon>Alteromonadales</taxon>
        <taxon>Pseudoalteromonadaceae</taxon>
        <taxon>Pseudoalteromonas</taxon>
    </lineage>
</organism>
<keyword evidence="4" id="KW-0413">Isomerase</keyword>
<dbReference type="PANTHER" id="PTHR38041:SF2">
    <property type="entry name" value="SECRETED CHORISMATE MUTASE"/>
    <property type="match status" value="1"/>
</dbReference>
<evidence type="ECO:0000256" key="2">
    <source>
        <dbReference type="ARBA" id="ARBA00012404"/>
    </source>
</evidence>
<dbReference type="EMBL" id="FOLO01000095">
    <property type="protein sequence ID" value="SFD73182.1"/>
    <property type="molecule type" value="Genomic_DNA"/>
</dbReference>
<dbReference type="SUPFAM" id="SSF48600">
    <property type="entry name" value="Chorismate mutase II"/>
    <property type="match status" value="1"/>
</dbReference>
<dbReference type="GO" id="GO:0009697">
    <property type="term" value="P:salicylic acid biosynthetic process"/>
    <property type="evidence" value="ECO:0007669"/>
    <property type="project" value="TreeGrafter"/>
</dbReference>
<evidence type="ECO:0000256" key="3">
    <source>
        <dbReference type="ARBA" id="ARBA00022729"/>
    </source>
</evidence>
<dbReference type="InterPro" id="IPR008240">
    <property type="entry name" value="Chorismate_mutase_periplasmic"/>
</dbReference>
<dbReference type="InterPro" id="IPR036979">
    <property type="entry name" value="CM_dom_sf"/>
</dbReference>
<dbReference type="AlphaFoldDB" id="A0A1I1UQS6"/>
<evidence type="ECO:0000256" key="4">
    <source>
        <dbReference type="ARBA" id="ARBA00023235"/>
    </source>
</evidence>
<accession>A0A1I1UQS6</accession>
<dbReference type="RefSeq" id="WP_091991798.1">
    <property type="nucleotide sequence ID" value="NZ_FOLO01000095.1"/>
</dbReference>
<evidence type="ECO:0000313" key="8">
    <source>
        <dbReference type="Proteomes" id="UP000198862"/>
    </source>
</evidence>
<keyword evidence="3 5" id="KW-0732">Signal</keyword>
<dbReference type="UniPathway" id="UPA00120">
    <property type="reaction ID" value="UER00203"/>
</dbReference>
<evidence type="ECO:0000259" key="6">
    <source>
        <dbReference type="SMART" id="SM00830"/>
    </source>
</evidence>
<dbReference type="Pfam" id="PF01817">
    <property type="entry name" value="CM_2"/>
    <property type="match status" value="1"/>
</dbReference>
<dbReference type="EC" id="5.4.99.5" evidence="2"/>
<proteinExistence type="predicted"/>
<dbReference type="InterPro" id="IPR002701">
    <property type="entry name" value="CM_II_prokaryot"/>
</dbReference>
<gene>
    <name evidence="7" type="ORF">SAMN02745724_05312</name>
</gene>